<dbReference type="AlphaFoldDB" id="K2MDJ2"/>
<dbReference type="STRING" id="391937.NA2_03292"/>
<sequence>MNGSNAGSPQFYTSGVYLSSALASEVRWMGETCTHFLATGKTTNGQFCLVEETSKRGEAVPLHRHEKDVESFYVLEGEITFYVGDQAGIRCGPGSFLHVPAGVVHGFRISSDTARYLIFTTAHHGEFYRAISEPADANGLPSTHDVDWDKVMATAQDFGIEFISELPDG</sequence>
<dbReference type="CDD" id="cd02215">
    <property type="entry name" value="cupin_QDO_N_C"/>
    <property type="match status" value="1"/>
</dbReference>
<gene>
    <name evidence="2" type="ORF">NA2_03292</name>
</gene>
<dbReference type="InterPro" id="IPR013096">
    <property type="entry name" value="Cupin_2"/>
</dbReference>
<accession>K2MDJ2</accession>
<evidence type="ECO:0000259" key="1">
    <source>
        <dbReference type="Pfam" id="PF07883"/>
    </source>
</evidence>
<dbReference type="InterPro" id="IPR053146">
    <property type="entry name" value="QDO-like"/>
</dbReference>
<dbReference type="RefSeq" id="WP_008594172.1">
    <property type="nucleotide sequence ID" value="NZ_AMRM01000003.1"/>
</dbReference>
<evidence type="ECO:0000313" key="3">
    <source>
        <dbReference type="Proteomes" id="UP000006786"/>
    </source>
</evidence>
<dbReference type="Gene3D" id="2.60.120.10">
    <property type="entry name" value="Jelly Rolls"/>
    <property type="match status" value="1"/>
</dbReference>
<comment type="caution">
    <text evidence="2">The sequence shown here is derived from an EMBL/GenBank/DDBJ whole genome shotgun (WGS) entry which is preliminary data.</text>
</comment>
<dbReference type="InterPro" id="IPR014710">
    <property type="entry name" value="RmlC-like_jellyroll"/>
</dbReference>
<dbReference type="InterPro" id="IPR011051">
    <property type="entry name" value="RmlC_Cupin_sf"/>
</dbReference>
<evidence type="ECO:0000313" key="2">
    <source>
        <dbReference type="EMBL" id="EKF20246.1"/>
    </source>
</evidence>
<keyword evidence="3" id="KW-1185">Reference proteome</keyword>
<dbReference type="PANTHER" id="PTHR36440:SF1">
    <property type="entry name" value="PUTATIVE (AFU_ORTHOLOGUE AFUA_8G07350)-RELATED"/>
    <property type="match status" value="1"/>
</dbReference>
<dbReference type="Pfam" id="PF07883">
    <property type="entry name" value="Cupin_2"/>
    <property type="match status" value="1"/>
</dbReference>
<dbReference type="SUPFAM" id="SSF51182">
    <property type="entry name" value="RmlC-like cupins"/>
    <property type="match status" value="1"/>
</dbReference>
<dbReference type="PANTHER" id="PTHR36440">
    <property type="entry name" value="PUTATIVE (AFU_ORTHOLOGUE AFUA_8G07350)-RELATED"/>
    <property type="match status" value="1"/>
</dbReference>
<reference evidence="2 3" key="1">
    <citation type="journal article" date="2012" name="J. Bacteriol.">
        <title>Genome Sequence of Nitratireductor pacificus Type Strain pht-3B.</title>
        <authorList>
            <person name="Lai Q."/>
            <person name="Li G."/>
            <person name="Shao Z."/>
        </authorList>
    </citation>
    <scope>NUCLEOTIDE SEQUENCE [LARGE SCALE GENOMIC DNA]</scope>
    <source>
        <strain evidence="3">pht-3B</strain>
    </source>
</reference>
<feature type="domain" description="Cupin type-2" evidence="1">
    <location>
        <begin position="55"/>
        <end position="113"/>
    </location>
</feature>
<protein>
    <submittedName>
        <fullName evidence="2">Cupin</fullName>
    </submittedName>
</protein>
<dbReference type="Proteomes" id="UP000006786">
    <property type="component" value="Unassembled WGS sequence"/>
</dbReference>
<name>K2MDJ2_9HYPH</name>
<dbReference type="OrthoDB" id="9798709at2"/>
<proteinExistence type="predicted"/>
<organism evidence="2 3">
    <name type="scientific">Nitratireductor pacificus pht-3B</name>
    <dbReference type="NCBI Taxonomy" id="391937"/>
    <lineage>
        <taxon>Bacteria</taxon>
        <taxon>Pseudomonadati</taxon>
        <taxon>Pseudomonadota</taxon>
        <taxon>Alphaproteobacteria</taxon>
        <taxon>Hyphomicrobiales</taxon>
        <taxon>Phyllobacteriaceae</taxon>
        <taxon>Nitratireductor</taxon>
    </lineage>
</organism>
<dbReference type="EMBL" id="AMRM01000003">
    <property type="protein sequence ID" value="EKF20246.1"/>
    <property type="molecule type" value="Genomic_DNA"/>
</dbReference>
<dbReference type="eggNOG" id="COG1917">
    <property type="taxonomic scope" value="Bacteria"/>
</dbReference>